<sequence>MTIKYFQDIDIDFGKASKEYISEEIDTIQKLESGAGYLYRHSMKKTTSWVNTYIEHKENTNSQSINNIFSIIGE</sequence>
<dbReference type="EMBL" id="BMDT01000005">
    <property type="protein sequence ID" value="GGI65647.1"/>
    <property type="molecule type" value="Genomic_DNA"/>
</dbReference>
<keyword evidence="2" id="KW-1185">Reference proteome</keyword>
<comment type="caution">
    <text evidence="1">The sequence shown here is derived from an EMBL/GenBank/DDBJ whole genome shotgun (WGS) entry which is preliminary data.</text>
</comment>
<dbReference type="RefSeq" id="WP_188367488.1">
    <property type="nucleotide sequence ID" value="NZ_BMDT01000005.1"/>
</dbReference>
<evidence type="ECO:0000313" key="1">
    <source>
        <dbReference type="EMBL" id="GGI65647.1"/>
    </source>
</evidence>
<proteinExistence type="predicted"/>
<protein>
    <submittedName>
        <fullName evidence="1">Uncharacterized protein</fullName>
    </submittedName>
</protein>
<accession>A0A917N6B7</accession>
<gene>
    <name evidence="1" type="ORF">GCM10011482_13010</name>
</gene>
<dbReference type="AlphaFoldDB" id="A0A917N6B7"/>
<reference evidence="1" key="1">
    <citation type="journal article" date="2014" name="Int. J. Syst. Evol. Microbiol.">
        <title>Complete genome sequence of Corynebacterium casei LMG S-19264T (=DSM 44701T), isolated from a smear-ripened cheese.</title>
        <authorList>
            <consortium name="US DOE Joint Genome Institute (JGI-PGF)"/>
            <person name="Walter F."/>
            <person name="Albersmeier A."/>
            <person name="Kalinowski J."/>
            <person name="Ruckert C."/>
        </authorList>
    </citation>
    <scope>NUCLEOTIDE SEQUENCE</scope>
    <source>
        <strain evidence="1">CCM 8433</strain>
    </source>
</reference>
<evidence type="ECO:0000313" key="2">
    <source>
        <dbReference type="Proteomes" id="UP000622610"/>
    </source>
</evidence>
<organism evidence="1 2">
    <name type="scientific">Enterococcus alcedinis</name>
    <dbReference type="NCBI Taxonomy" id="1274384"/>
    <lineage>
        <taxon>Bacteria</taxon>
        <taxon>Bacillati</taxon>
        <taxon>Bacillota</taxon>
        <taxon>Bacilli</taxon>
        <taxon>Lactobacillales</taxon>
        <taxon>Enterococcaceae</taxon>
        <taxon>Enterococcus</taxon>
    </lineage>
</organism>
<reference evidence="1" key="2">
    <citation type="submission" date="2020-09" db="EMBL/GenBank/DDBJ databases">
        <authorList>
            <person name="Sun Q."/>
            <person name="Sedlacek I."/>
        </authorList>
    </citation>
    <scope>NUCLEOTIDE SEQUENCE</scope>
    <source>
        <strain evidence="1">CCM 8433</strain>
    </source>
</reference>
<name>A0A917N6B7_9ENTE</name>
<dbReference type="Proteomes" id="UP000622610">
    <property type="component" value="Unassembled WGS sequence"/>
</dbReference>